<dbReference type="InterPro" id="IPR000380">
    <property type="entry name" value="Topo_IA"/>
</dbReference>
<comment type="subunit">
    <text evidence="8">Monomer.</text>
</comment>
<keyword evidence="7 8" id="KW-0413">Isomerase</keyword>
<evidence type="ECO:0000256" key="1">
    <source>
        <dbReference type="ARBA" id="ARBA00000213"/>
    </source>
</evidence>
<evidence type="ECO:0000256" key="7">
    <source>
        <dbReference type="ARBA" id="ARBA00023235"/>
    </source>
</evidence>
<dbReference type="Proteomes" id="UP000015348">
    <property type="component" value="Unassembled WGS sequence"/>
</dbReference>
<accession>S6G6V6</accession>
<dbReference type="PANTHER" id="PTHR42785:SF1">
    <property type="entry name" value="DNA TOPOISOMERASE"/>
    <property type="match status" value="1"/>
</dbReference>
<evidence type="ECO:0000256" key="3">
    <source>
        <dbReference type="ARBA" id="ARBA00022723"/>
    </source>
</evidence>
<dbReference type="InterPro" id="IPR028612">
    <property type="entry name" value="Topoisom_1_IA"/>
</dbReference>
<evidence type="ECO:0000256" key="4">
    <source>
        <dbReference type="ARBA" id="ARBA00022842"/>
    </source>
</evidence>
<keyword evidence="5 8" id="KW-0799">Topoisomerase</keyword>
<feature type="region of interest" description="Interaction with DNA" evidence="8">
    <location>
        <begin position="170"/>
        <end position="175"/>
    </location>
</feature>
<dbReference type="SUPFAM" id="SSF56712">
    <property type="entry name" value="Prokaryotic type I DNA topoisomerase"/>
    <property type="match status" value="1"/>
</dbReference>
<dbReference type="GO" id="GO:0003677">
    <property type="term" value="F:DNA binding"/>
    <property type="evidence" value="ECO:0007669"/>
    <property type="project" value="UniProtKB-KW"/>
</dbReference>
<evidence type="ECO:0000256" key="8">
    <source>
        <dbReference type="HAMAP-Rule" id="MF_00952"/>
    </source>
</evidence>
<dbReference type="InterPro" id="IPR023406">
    <property type="entry name" value="Topo_IA_AS"/>
</dbReference>
<dbReference type="CDD" id="cd00186">
    <property type="entry name" value="TOP1Ac"/>
    <property type="match status" value="1"/>
</dbReference>
<proteinExistence type="inferred from homology"/>
<feature type="site" description="Interaction with DNA" evidence="8">
    <location>
        <position position="151"/>
    </location>
</feature>
<sequence length="642" mass="73749">MKMKVLVLLESPSKIDKIKHYLEEGFKENEYTVLASGGHISKIADKGTWGLGIDLETMQPQFTVEKTRAKIVSQIKKEGKNADLIVLASDPDREGEAIAWHLASLFDGKKKEIKRATFNEITKDAVIEAFNNLRDIDMNLVQAQFARQMLDKIIGYLVSKSLQKSTGLMSAGRVQTPALNILTTRDEIIKQFKEVLYKKIFVIDNKNNINLNLTKDKNNKTVNSEKTYYISENQSKEIIDQLSEVYKCSDYKSVAFETRSFKPYSTAGLLQDGFSKLKLSAGQITVAAQKLYEEGYITYIRTDSVKYSDQFIKDAKEYISKNYSENLFKEPVVGKKDLNSQEAHESIRPTDISMTPEKALLEIEDKTQQRVYSLIWWNSIKSLMKGPSGFNHRWTFKNEGYEFKQSWQEVLDLGYQAIKHSSSDENVEVTEDDEIEEISKQKPSFEFKQGFELTISKDYIKVEDAKTNPPKMFNQASLIKELKNLGIGRPSTYNPILTKLKDRQYVEYPKSKPIIVTSKGHEANQFLYSQYQDFFNLNYTADMEDKLDKISEGSFNYVSWLQDIYHSLDKKVKEDVSQAQTDILCPRCKEANLVYIKSKFNRGRGCSNFTTTGCGYREYEQPDGTWKEYVPASKDDKSSDEN</sequence>
<keyword evidence="4" id="KW-0460">Magnesium</keyword>
<evidence type="ECO:0000313" key="12">
    <source>
        <dbReference type="Proteomes" id="UP000015348"/>
    </source>
</evidence>
<dbReference type="InterPro" id="IPR013825">
    <property type="entry name" value="Topo_IA_cen_sub2"/>
</dbReference>
<dbReference type="SMART" id="SM00436">
    <property type="entry name" value="TOP1Bc"/>
    <property type="match status" value="1"/>
</dbReference>
<dbReference type="InterPro" id="IPR013497">
    <property type="entry name" value="Topo_IA_cen"/>
</dbReference>
<dbReference type="SMART" id="SM00493">
    <property type="entry name" value="TOPRIM"/>
    <property type="match status" value="1"/>
</dbReference>
<feature type="site" description="Interaction with DNA" evidence="8">
    <location>
        <position position="503"/>
    </location>
</feature>
<dbReference type="PROSITE" id="PS00396">
    <property type="entry name" value="TOPO_IA_1"/>
    <property type="match status" value="1"/>
</dbReference>
<feature type="site" description="Interaction with DNA" evidence="8">
    <location>
        <position position="147"/>
    </location>
</feature>
<dbReference type="Gene3D" id="1.10.290.10">
    <property type="entry name" value="Topoisomerase I, domain 4"/>
    <property type="match status" value="1"/>
</dbReference>
<dbReference type="InterPro" id="IPR013824">
    <property type="entry name" value="Topo_IA_cen_sub1"/>
</dbReference>
<dbReference type="PROSITE" id="PS52039">
    <property type="entry name" value="TOPO_IA_2"/>
    <property type="match status" value="1"/>
</dbReference>
<dbReference type="Gene3D" id="2.70.20.10">
    <property type="entry name" value="Topoisomerase I, domain 3"/>
    <property type="match status" value="1"/>
</dbReference>
<dbReference type="GO" id="GO:0006265">
    <property type="term" value="P:DNA topological change"/>
    <property type="evidence" value="ECO:0007669"/>
    <property type="project" value="UniProtKB-UniRule"/>
</dbReference>
<evidence type="ECO:0000256" key="6">
    <source>
        <dbReference type="ARBA" id="ARBA00023125"/>
    </source>
</evidence>
<dbReference type="InterPro" id="IPR003602">
    <property type="entry name" value="Topo_IA_DNA-bd_dom"/>
</dbReference>
<dbReference type="AlphaFoldDB" id="S6G6V6"/>
<dbReference type="PATRIC" id="fig|1188240.3.peg.434"/>
<dbReference type="Pfam" id="PF01131">
    <property type="entry name" value="Topoisom_bac"/>
    <property type="match status" value="1"/>
</dbReference>
<dbReference type="PANTHER" id="PTHR42785">
    <property type="entry name" value="DNA TOPOISOMERASE, TYPE IA, CORE"/>
    <property type="match status" value="1"/>
</dbReference>
<dbReference type="eggNOG" id="COG0550">
    <property type="taxonomic scope" value="Bacteria"/>
</dbReference>
<dbReference type="GO" id="GO:0046872">
    <property type="term" value="F:metal ion binding"/>
    <property type="evidence" value="ECO:0007669"/>
    <property type="project" value="UniProtKB-KW"/>
</dbReference>
<dbReference type="Gene3D" id="1.10.460.10">
    <property type="entry name" value="Topoisomerase I, domain 2"/>
    <property type="match status" value="1"/>
</dbReference>
<dbReference type="InterPro" id="IPR023405">
    <property type="entry name" value="Topo_IA_core_domain"/>
</dbReference>
<comment type="caution">
    <text evidence="11">The sequence shown here is derived from an EMBL/GenBank/DDBJ whole genome shotgun (WGS) entry which is preliminary data.</text>
</comment>
<gene>
    <name evidence="8" type="primary">topA</name>
    <name evidence="11" type="ORF">MYEA_4260</name>
</gene>
<evidence type="ECO:0000313" key="11">
    <source>
        <dbReference type="EMBL" id="EOA07188.1"/>
    </source>
</evidence>
<protein>
    <recommendedName>
        <fullName evidence="8">DNA topoisomerase 1</fullName>
        <ecNumber evidence="8">5.6.2.1</ecNumber>
    </recommendedName>
    <alternativeName>
        <fullName evidence="8">DNA topoisomerase I</fullName>
    </alternativeName>
</protein>
<comment type="similarity">
    <text evidence="2 8">Belongs to the type IA topoisomerase family.</text>
</comment>
<dbReference type="EMBL" id="AORK01000018">
    <property type="protein sequence ID" value="EOA07188.1"/>
    <property type="molecule type" value="Genomic_DNA"/>
</dbReference>
<dbReference type="HAMAP" id="MF_00952">
    <property type="entry name" value="Topoisom_1_prok"/>
    <property type="match status" value="1"/>
</dbReference>
<dbReference type="InterPro" id="IPR006171">
    <property type="entry name" value="TOPRIM_dom"/>
</dbReference>
<feature type="site" description="Interaction with DNA" evidence="8">
    <location>
        <position position="156"/>
    </location>
</feature>
<evidence type="ECO:0000256" key="2">
    <source>
        <dbReference type="ARBA" id="ARBA00009446"/>
    </source>
</evidence>
<dbReference type="PRINTS" id="PR00417">
    <property type="entry name" value="PRTPISMRASEI"/>
</dbReference>
<comment type="catalytic activity">
    <reaction evidence="1 8">
        <text>ATP-independent breakage of single-stranded DNA, followed by passage and rejoining.</text>
        <dbReference type="EC" id="5.6.2.1"/>
    </reaction>
</comment>
<comment type="function">
    <text evidence="8">Releases the supercoiling and torsional tension of DNA, which is introduced during the DNA replication and transcription, by transiently cleaving and rejoining one strand of the DNA duplex. Introduces a single-strand break via transesterification at a target site in duplex DNA. The scissile phosphodiester is attacked by the catalytic tyrosine of the enzyme, resulting in the formation of a DNA-(5'-phosphotyrosyl)-enzyme intermediate and the expulsion of a 3'-OH DNA strand. The free DNA strand then undergoes passage around the unbroken strand, thus removing DNA supercoils. Finally, in the religation step, the DNA 3'-OH attacks the covalent intermediate to expel the active-site tyrosine and restore the DNA phosphodiester backbone.</text>
</comment>
<evidence type="ECO:0000256" key="5">
    <source>
        <dbReference type="ARBA" id="ARBA00023029"/>
    </source>
</evidence>
<feature type="site" description="Interaction with DNA" evidence="8">
    <location>
        <position position="301"/>
    </location>
</feature>
<feature type="active site" description="O-(5'-phospho-DNA)-tyrosine intermediate" evidence="8">
    <location>
        <position position="299"/>
    </location>
</feature>
<dbReference type="EC" id="5.6.2.1" evidence="8"/>
<dbReference type="Gene3D" id="3.40.50.140">
    <property type="match status" value="1"/>
</dbReference>
<name>S6G6V6_9MOLU</name>
<keyword evidence="3" id="KW-0479">Metal-binding</keyword>
<feature type="site" description="Interaction with DNA" evidence="8">
    <location>
        <position position="39"/>
    </location>
</feature>
<dbReference type="InterPro" id="IPR013826">
    <property type="entry name" value="Topo_IA_cen_sub3"/>
</dbReference>
<dbReference type="GO" id="GO:0003917">
    <property type="term" value="F:DNA topoisomerase type I (single strand cut, ATP-independent) activity"/>
    <property type="evidence" value="ECO:0007669"/>
    <property type="project" value="UniProtKB-UniRule"/>
</dbReference>
<comment type="caution">
    <text evidence="8">Lacks conserved residue(s) required for the propagation of feature annotation.</text>
</comment>
<dbReference type="InterPro" id="IPR003601">
    <property type="entry name" value="Topo_IA_2"/>
</dbReference>
<evidence type="ECO:0000259" key="10">
    <source>
        <dbReference type="PROSITE" id="PS52039"/>
    </source>
</evidence>
<keyword evidence="6 8" id="KW-0238">DNA-binding</keyword>
<reference evidence="11 12" key="1">
    <citation type="journal article" date="2013" name="Genome Announc.">
        <title>Draft Genome Sequences of Mycoplasma auris and Mycoplasma yeatsii, Two Species of the Ear Canal of Caprinae.</title>
        <authorList>
            <person name="Dordet-Frisoni E."/>
            <person name="Baranowski E."/>
            <person name="Barre A."/>
            <person name="Blanchard A."/>
            <person name="Breton M."/>
            <person name="Couture C."/>
            <person name="Dupuy V."/>
            <person name="Gaurivaud P."/>
            <person name="Jacob D."/>
            <person name="Lemaitre C."/>
            <person name="Manso-Silvan L."/>
            <person name="Nikolski M."/>
            <person name="Nouvel L.X."/>
            <person name="Poumarat F."/>
            <person name="Sirand-Pugnet P."/>
            <person name="Thebault P."/>
            <person name="Theil S."/>
            <person name="Thiaucourt F."/>
            <person name="Citti C."/>
            <person name="Tardy F."/>
        </authorList>
    </citation>
    <scope>NUCLEOTIDE SEQUENCE [LARGE SCALE GENOMIC DNA]</scope>
    <source>
        <strain evidence="11 12">13926</strain>
    </source>
</reference>
<dbReference type="SMART" id="SM00437">
    <property type="entry name" value="TOP1Ac"/>
    <property type="match status" value="1"/>
</dbReference>
<feature type="domain" description="Toprim" evidence="9">
    <location>
        <begin position="4"/>
        <end position="121"/>
    </location>
</feature>
<evidence type="ECO:0000259" key="9">
    <source>
        <dbReference type="PROSITE" id="PS50880"/>
    </source>
</evidence>
<organism evidence="11 12">
    <name type="scientific">Mycoplasma yeatsii 13926</name>
    <dbReference type="NCBI Taxonomy" id="1188240"/>
    <lineage>
        <taxon>Bacteria</taxon>
        <taxon>Bacillati</taxon>
        <taxon>Mycoplasmatota</taxon>
        <taxon>Mollicutes</taxon>
        <taxon>Mycoplasmataceae</taxon>
        <taxon>Mycoplasma</taxon>
    </lineage>
</organism>
<dbReference type="Pfam" id="PF01751">
    <property type="entry name" value="Toprim"/>
    <property type="match status" value="1"/>
</dbReference>
<feature type="domain" description="Topo IA-type catalytic" evidence="10">
    <location>
        <begin position="137"/>
        <end position="572"/>
    </location>
</feature>
<dbReference type="PROSITE" id="PS50880">
    <property type="entry name" value="TOPRIM"/>
    <property type="match status" value="1"/>
</dbReference>